<dbReference type="Proteomes" id="UP000240883">
    <property type="component" value="Unassembled WGS sequence"/>
</dbReference>
<dbReference type="SUPFAM" id="SSF54427">
    <property type="entry name" value="NTF2-like"/>
    <property type="match status" value="1"/>
</dbReference>
<keyword evidence="2" id="KW-0456">Lyase</keyword>
<protein>
    <submittedName>
        <fullName evidence="4">NTF2-like protein</fullName>
    </submittedName>
</protein>
<dbReference type="GO" id="GO:0016829">
    <property type="term" value="F:lyase activity"/>
    <property type="evidence" value="ECO:0007669"/>
    <property type="project" value="UniProtKB-KW"/>
</dbReference>
<name>A0A2T2P821_CORCC</name>
<proteinExistence type="inferred from homology"/>
<sequence>QDWARLELILLSELNIDYTAVMGPGMEWPRMSAADFVAMMSRADQLGNPLVSTQHLLGGSSWQRTGTTEITGVHQIRAAHIRYAADQSGNKSESILGIAHSHAVVEHLYRKDGNETWKLAGVRPTVLFNEGNLSAIFDVGPR</sequence>
<evidence type="ECO:0000313" key="4">
    <source>
        <dbReference type="EMBL" id="PSN73804.1"/>
    </source>
</evidence>
<evidence type="ECO:0000259" key="3">
    <source>
        <dbReference type="Pfam" id="PF02982"/>
    </source>
</evidence>
<feature type="non-terminal residue" evidence="4">
    <location>
        <position position="1"/>
    </location>
</feature>
<dbReference type="InterPro" id="IPR049884">
    <property type="entry name" value="Scytalone_dh"/>
</dbReference>
<evidence type="ECO:0000313" key="5">
    <source>
        <dbReference type="Proteomes" id="UP000240883"/>
    </source>
</evidence>
<reference evidence="4 5" key="1">
    <citation type="journal article" date="2018" name="Front. Microbiol.">
        <title>Genome-Wide Analysis of Corynespora cassiicola Leaf Fall Disease Putative Effectors.</title>
        <authorList>
            <person name="Lopez D."/>
            <person name="Ribeiro S."/>
            <person name="Label P."/>
            <person name="Fumanal B."/>
            <person name="Venisse J.S."/>
            <person name="Kohler A."/>
            <person name="de Oliveira R.R."/>
            <person name="Labutti K."/>
            <person name="Lipzen A."/>
            <person name="Lail K."/>
            <person name="Bauer D."/>
            <person name="Ohm R.A."/>
            <person name="Barry K.W."/>
            <person name="Spatafora J."/>
            <person name="Grigoriev I.V."/>
            <person name="Martin F.M."/>
            <person name="Pujade-Renaud V."/>
        </authorList>
    </citation>
    <scope>NUCLEOTIDE SEQUENCE [LARGE SCALE GENOMIC DNA]</scope>
    <source>
        <strain evidence="4 5">Philippines</strain>
    </source>
</reference>
<evidence type="ECO:0000256" key="1">
    <source>
        <dbReference type="ARBA" id="ARBA00008584"/>
    </source>
</evidence>
<organism evidence="4 5">
    <name type="scientific">Corynespora cassiicola Philippines</name>
    <dbReference type="NCBI Taxonomy" id="1448308"/>
    <lineage>
        <taxon>Eukaryota</taxon>
        <taxon>Fungi</taxon>
        <taxon>Dikarya</taxon>
        <taxon>Ascomycota</taxon>
        <taxon>Pezizomycotina</taxon>
        <taxon>Dothideomycetes</taxon>
        <taxon>Pleosporomycetidae</taxon>
        <taxon>Pleosporales</taxon>
        <taxon>Corynesporascaceae</taxon>
        <taxon>Corynespora</taxon>
    </lineage>
</organism>
<dbReference type="Pfam" id="PF02982">
    <property type="entry name" value="Scytalone_dh"/>
    <property type="match status" value="1"/>
</dbReference>
<dbReference type="AlphaFoldDB" id="A0A2T2P821"/>
<feature type="domain" description="Scytalone dehydratase-like" evidence="3">
    <location>
        <begin position="1"/>
        <end position="139"/>
    </location>
</feature>
<dbReference type="OrthoDB" id="5281072at2759"/>
<comment type="similarity">
    <text evidence="1">Belongs to the scytalone dehydratase family.</text>
</comment>
<keyword evidence="5" id="KW-1185">Reference proteome</keyword>
<evidence type="ECO:0000256" key="2">
    <source>
        <dbReference type="ARBA" id="ARBA00023239"/>
    </source>
</evidence>
<dbReference type="EMBL" id="KZ678128">
    <property type="protein sequence ID" value="PSN73804.1"/>
    <property type="molecule type" value="Genomic_DNA"/>
</dbReference>
<gene>
    <name evidence="4" type="ORF">BS50DRAFT_478140</name>
</gene>
<accession>A0A2T2P821</accession>
<dbReference type="InterPro" id="IPR032710">
    <property type="entry name" value="NTF2-like_dom_sf"/>
</dbReference>
<dbReference type="Gene3D" id="3.10.450.50">
    <property type="match status" value="1"/>
</dbReference>